<dbReference type="KEGG" id="har:HEAR3361"/>
<gene>
    <name evidence="1" type="ordered locus">HEAR3361</name>
</gene>
<proteinExistence type="predicted"/>
<dbReference type="AlphaFoldDB" id="A4GAC6"/>
<keyword evidence="2" id="KW-1185">Reference proteome</keyword>
<dbReference type="HOGENOM" id="CLU_2752301_0_0_4"/>
<dbReference type="EMBL" id="CU207211">
    <property type="protein sequence ID" value="CAL63463.1"/>
    <property type="molecule type" value="Genomic_DNA"/>
</dbReference>
<sequence>MFASLQFGAAVTLRSGVTAARLTAGLEGNRLQAIPRPAERRRVPCARSFLRPATQSIQLIEAFASGTIQS</sequence>
<reference evidence="1 2" key="1">
    <citation type="journal article" date="2007" name="PLoS Genet.">
        <title>A tale of two oxidation states: bacterial colonization of arsenic-rich environments.</title>
        <authorList>
            <person name="Muller D."/>
            <person name="Medigue C."/>
            <person name="Koechler S."/>
            <person name="Barbe V."/>
            <person name="Barakat M."/>
            <person name="Talla E."/>
            <person name="Bonnefoy V."/>
            <person name="Krin E."/>
            <person name="Arsene-Ploetze F."/>
            <person name="Carapito C."/>
            <person name="Chandler M."/>
            <person name="Cournoyer B."/>
            <person name="Cruveiller S."/>
            <person name="Dossat C."/>
            <person name="Duval S."/>
            <person name="Heymann M."/>
            <person name="Leize E."/>
            <person name="Lieutaud A."/>
            <person name="Lievremont D."/>
            <person name="Makita Y."/>
            <person name="Mangenot S."/>
            <person name="Nitschke W."/>
            <person name="Ortet P."/>
            <person name="Perdrial N."/>
            <person name="Schoepp B."/>
            <person name="Siguier N."/>
            <person name="Simeonova D.D."/>
            <person name="Rouy Z."/>
            <person name="Segurens B."/>
            <person name="Turlin E."/>
            <person name="Vallenet D."/>
            <person name="Van Dorsselaer A."/>
            <person name="Weiss S."/>
            <person name="Weissenbach J."/>
            <person name="Lett M.C."/>
            <person name="Danchin A."/>
            <person name="Bertin P.N."/>
        </authorList>
    </citation>
    <scope>NUCLEOTIDE SEQUENCE [LARGE SCALE GENOMIC DNA]</scope>
    <source>
        <strain evidence="2">ULPAs1</strain>
    </source>
</reference>
<organism evidence="1 2">
    <name type="scientific">Herminiimonas arsenicoxydans</name>
    <dbReference type="NCBI Taxonomy" id="204773"/>
    <lineage>
        <taxon>Bacteria</taxon>
        <taxon>Pseudomonadati</taxon>
        <taxon>Pseudomonadota</taxon>
        <taxon>Betaproteobacteria</taxon>
        <taxon>Burkholderiales</taxon>
        <taxon>Oxalobacteraceae</taxon>
        <taxon>Herminiimonas</taxon>
    </lineage>
</organism>
<protein>
    <submittedName>
        <fullName evidence="1">Uncharacterized protein</fullName>
    </submittedName>
</protein>
<evidence type="ECO:0000313" key="1">
    <source>
        <dbReference type="EMBL" id="CAL63463.1"/>
    </source>
</evidence>
<evidence type="ECO:0000313" key="2">
    <source>
        <dbReference type="Proteomes" id="UP000006697"/>
    </source>
</evidence>
<name>A4GAC6_HERAR</name>
<accession>A4GAC6</accession>
<dbReference type="Proteomes" id="UP000006697">
    <property type="component" value="Chromosome"/>
</dbReference>